<gene>
    <name evidence="2" type="ORF">CTI18_08280</name>
</gene>
<dbReference type="AlphaFoldDB" id="A0A2G8ICS0"/>
<name>A0A2G8ICS0_PREIN</name>
<proteinExistence type="predicted"/>
<evidence type="ECO:0000313" key="2">
    <source>
        <dbReference type="EMBL" id="PIK21305.1"/>
    </source>
</evidence>
<comment type="caution">
    <text evidence="2">The sequence shown here is derived from an EMBL/GenBank/DDBJ whole genome shotgun (WGS) entry which is preliminary data.</text>
</comment>
<dbReference type="Pfam" id="PF07791">
    <property type="entry name" value="Imm11"/>
    <property type="match status" value="1"/>
</dbReference>
<dbReference type="Proteomes" id="UP000230046">
    <property type="component" value="Unassembled WGS sequence"/>
</dbReference>
<reference evidence="2 3" key="1">
    <citation type="submission" date="2017-11" db="EMBL/GenBank/DDBJ databases">
        <title>Genome sequencing of Prevotella intermedia KCOM 1653.</title>
        <authorList>
            <person name="Kook J.-K."/>
            <person name="Park S.-N."/>
            <person name="Lim Y.K."/>
        </authorList>
    </citation>
    <scope>NUCLEOTIDE SEQUENCE [LARGE SCALE GENOMIC DNA]</scope>
    <source>
        <strain evidence="2 3">KCOM 1653</strain>
    </source>
</reference>
<dbReference type="InterPro" id="IPR012433">
    <property type="entry name" value="Imm11"/>
</dbReference>
<feature type="domain" description="Immunity MXAN-0049 protein" evidence="1">
    <location>
        <begin position="46"/>
        <end position="143"/>
    </location>
</feature>
<organism evidence="2 3">
    <name type="scientific">Prevotella intermedia</name>
    <dbReference type="NCBI Taxonomy" id="28131"/>
    <lineage>
        <taxon>Bacteria</taxon>
        <taxon>Pseudomonadati</taxon>
        <taxon>Bacteroidota</taxon>
        <taxon>Bacteroidia</taxon>
        <taxon>Bacteroidales</taxon>
        <taxon>Prevotellaceae</taxon>
        <taxon>Prevotella</taxon>
    </lineage>
</organism>
<evidence type="ECO:0000313" key="3">
    <source>
        <dbReference type="Proteomes" id="UP000230046"/>
    </source>
</evidence>
<dbReference type="EMBL" id="PEKN01000001">
    <property type="protein sequence ID" value="PIK21305.1"/>
    <property type="molecule type" value="Genomic_DNA"/>
</dbReference>
<evidence type="ECO:0000259" key="1">
    <source>
        <dbReference type="Pfam" id="PF07791"/>
    </source>
</evidence>
<accession>A0A2G8ICS0</accession>
<sequence length="159" mass="19027">MTKVAIKNENTTSFGGIYHIMDVFSKLGFERQRWQATDRYLRKDIQFFDVDLFCGKEKVEGFYAMNLPHRMKCVDLENSEFRLMNFDRNNPEYMFYYMKLRENIFNDDNADIVRCEEMHRSIVVNEKIKKALFEAGLKGLQFSNSIDITPKERTIYEKI</sequence>
<protein>
    <recommendedName>
        <fullName evidence="1">Immunity MXAN-0049 protein domain-containing protein</fullName>
    </recommendedName>
</protein>